<keyword evidence="10" id="KW-0175">Coiled coil</keyword>
<dbReference type="EMBL" id="JPMD01000035">
    <property type="protein sequence ID" value="KEZ85436.1"/>
    <property type="molecule type" value="Genomic_DNA"/>
</dbReference>
<comment type="function">
    <text evidence="9">Acts as a ribosome collision sensor, splitting the ribosome into its 2 subunits. Detects stalled/collided 70S ribosomes which it binds and splits by an ATP-hydrolysis driven conformational change. Acts upstream of the ribosome quality control system (RQC), a ribosome-associated complex that mediates the extraction of incompletely synthesized nascent chains from stalled ribosomes and their subsequent degradation. Probably generates substrates for RQC.</text>
</comment>
<dbReference type="GO" id="GO:0006298">
    <property type="term" value="P:mismatch repair"/>
    <property type="evidence" value="ECO:0007669"/>
    <property type="project" value="InterPro"/>
</dbReference>
<feature type="binding site" evidence="9">
    <location>
        <begin position="332"/>
        <end position="339"/>
    </location>
    <ligand>
        <name>ATP</name>
        <dbReference type="ChEBI" id="CHEBI:30616"/>
    </ligand>
</feature>
<dbReference type="PROSITE" id="PS00486">
    <property type="entry name" value="DNA_MISMATCH_REPAIR_2"/>
    <property type="match status" value="1"/>
</dbReference>
<dbReference type="SUPFAM" id="SSF48334">
    <property type="entry name" value="DNA repair protein MutS, domain III"/>
    <property type="match status" value="1"/>
</dbReference>
<dbReference type="GO" id="GO:0030983">
    <property type="term" value="F:mismatched DNA binding"/>
    <property type="evidence" value="ECO:0007669"/>
    <property type="project" value="InterPro"/>
</dbReference>
<dbReference type="NCBIfam" id="TIGR01069">
    <property type="entry name" value="mutS2"/>
    <property type="match status" value="1"/>
</dbReference>
<dbReference type="InterPro" id="IPR005747">
    <property type="entry name" value="MutS2"/>
</dbReference>
<dbReference type="FunFam" id="3.30.1370.110:FF:000007">
    <property type="entry name" value="Endonuclease MutS2"/>
    <property type="match status" value="1"/>
</dbReference>
<dbReference type="GO" id="GO:0016887">
    <property type="term" value="F:ATP hydrolysis activity"/>
    <property type="evidence" value="ECO:0007669"/>
    <property type="project" value="InterPro"/>
</dbReference>
<dbReference type="PROSITE" id="PS50828">
    <property type="entry name" value="SMR"/>
    <property type="match status" value="1"/>
</dbReference>
<dbReference type="InterPro" id="IPR002625">
    <property type="entry name" value="Smr_dom"/>
</dbReference>
<keyword evidence="4 9" id="KW-0255">Endonuclease</keyword>
<dbReference type="Pfam" id="PF00488">
    <property type="entry name" value="MutS_V"/>
    <property type="match status" value="1"/>
</dbReference>
<dbReference type="GO" id="GO:0019843">
    <property type="term" value="F:rRNA binding"/>
    <property type="evidence" value="ECO:0007669"/>
    <property type="project" value="UniProtKB-UniRule"/>
</dbReference>
<dbReference type="Gene3D" id="3.30.1370.110">
    <property type="match status" value="1"/>
</dbReference>
<dbReference type="EC" id="3.6.4.-" evidence="9"/>
<dbReference type="FunFam" id="3.40.50.300:FF:000830">
    <property type="entry name" value="Endonuclease MutS2"/>
    <property type="match status" value="1"/>
</dbReference>
<keyword evidence="1 9" id="KW-0540">Nuclease</keyword>
<dbReference type="GO" id="GO:0043023">
    <property type="term" value="F:ribosomal large subunit binding"/>
    <property type="evidence" value="ECO:0007669"/>
    <property type="project" value="UniProtKB-UniRule"/>
</dbReference>
<keyword evidence="5 9" id="KW-0378">Hydrolase</keyword>
<dbReference type="SUPFAM" id="SSF160443">
    <property type="entry name" value="SMR domain-like"/>
    <property type="match status" value="1"/>
</dbReference>
<gene>
    <name evidence="9" type="primary">mutS2</name>
    <name evidence="9" type="synonym">rqcU</name>
    <name evidence="12" type="ORF">IO99_14270</name>
</gene>
<comment type="caution">
    <text evidence="12">The sequence shown here is derived from an EMBL/GenBank/DDBJ whole genome shotgun (WGS) entry which is preliminary data.</text>
</comment>
<dbReference type="InterPro" id="IPR036063">
    <property type="entry name" value="Smr_dom_sf"/>
</dbReference>
<dbReference type="PIRSF" id="PIRSF005814">
    <property type="entry name" value="MutS_YshD"/>
    <property type="match status" value="1"/>
</dbReference>
<dbReference type="AlphaFoldDB" id="A0A084J902"/>
<name>A0A084J902_9CLOT</name>
<dbReference type="CDD" id="cd03280">
    <property type="entry name" value="ABC_MutS2"/>
    <property type="match status" value="1"/>
</dbReference>
<dbReference type="Pfam" id="PF20297">
    <property type="entry name" value="MSSS"/>
    <property type="match status" value="1"/>
</dbReference>
<dbReference type="InterPro" id="IPR045076">
    <property type="entry name" value="MutS"/>
</dbReference>
<evidence type="ECO:0000259" key="11">
    <source>
        <dbReference type="PROSITE" id="PS50828"/>
    </source>
</evidence>
<comment type="similarity">
    <text evidence="9">Belongs to the DNA mismatch repair MutS family. MutS2 subfamily.</text>
</comment>
<dbReference type="STRING" id="318464.IO99_14270"/>
<protein>
    <recommendedName>
        <fullName evidence="9">Endonuclease MutS2</fullName>
        <ecNumber evidence="9">3.1.-.-</ecNumber>
    </recommendedName>
    <alternativeName>
        <fullName evidence="9">Ribosome-associated protein quality control-upstream factor</fullName>
        <shortName evidence="9">RQC-upstream factor</shortName>
        <shortName evidence="9">RqcU</shortName>
        <ecNumber evidence="9">3.6.4.-</ecNumber>
    </alternativeName>
</protein>
<dbReference type="CDD" id="cd06503">
    <property type="entry name" value="ATP-synt_Fo_b"/>
    <property type="match status" value="1"/>
</dbReference>
<keyword evidence="2 9" id="KW-0699">rRNA-binding</keyword>
<dbReference type="RefSeq" id="WP_035134369.1">
    <property type="nucleotide sequence ID" value="NZ_JPMD01000035.1"/>
</dbReference>
<evidence type="ECO:0000256" key="2">
    <source>
        <dbReference type="ARBA" id="ARBA00022730"/>
    </source>
</evidence>
<evidence type="ECO:0000256" key="7">
    <source>
        <dbReference type="ARBA" id="ARBA00022884"/>
    </source>
</evidence>
<keyword evidence="6 9" id="KW-0067">ATP-binding</keyword>
<dbReference type="PANTHER" id="PTHR48466">
    <property type="entry name" value="OS10G0509000 PROTEIN-RELATED"/>
    <property type="match status" value="1"/>
</dbReference>
<keyword evidence="7 9" id="KW-0694">RNA-binding</keyword>
<evidence type="ECO:0000256" key="10">
    <source>
        <dbReference type="SAM" id="Coils"/>
    </source>
</evidence>
<dbReference type="Gene3D" id="3.40.50.300">
    <property type="entry name" value="P-loop containing nucleotide triphosphate hydrolases"/>
    <property type="match status" value="1"/>
</dbReference>
<dbReference type="Gene3D" id="1.10.1420.10">
    <property type="match status" value="2"/>
</dbReference>
<reference evidence="12 13" key="1">
    <citation type="submission" date="2014-07" db="EMBL/GenBank/DDBJ databases">
        <title>Draft genome of Clostridium sulfidigenes 113A isolated from sediments associated with methane hydrate from Krishna Godavari basin.</title>
        <authorList>
            <person name="Honkalas V.S."/>
            <person name="Dabir A.P."/>
            <person name="Arora P."/>
            <person name="Dhakephalkar P.K."/>
        </authorList>
    </citation>
    <scope>NUCLEOTIDE SEQUENCE [LARGE SCALE GENOMIC DNA]</scope>
    <source>
        <strain evidence="12 13">113A</strain>
    </source>
</reference>
<evidence type="ECO:0000256" key="4">
    <source>
        <dbReference type="ARBA" id="ARBA00022759"/>
    </source>
</evidence>
<proteinExistence type="inferred from homology"/>
<dbReference type="InterPro" id="IPR046893">
    <property type="entry name" value="MSSS"/>
</dbReference>
<evidence type="ECO:0000256" key="9">
    <source>
        <dbReference type="HAMAP-Rule" id="MF_00092"/>
    </source>
</evidence>
<dbReference type="InterPro" id="IPR000432">
    <property type="entry name" value="DNA_mismatch_repair_MutS_C"/>
</dbReference>
<evidence type="ECO:0000256" key="8">
    <source>
        <dbReference type="ARBA" id="ARBA00023125"/>
    </source>
</evidence>
<sequence length="788" mass="88424">MNEKTFKVLEYYKIKEILKKYTVTKAGKDLIDNLKPYNNLYEIKEHLEETKEALILLTTKSAPPFEGIYDVREALLRAKKNSTLMPVELLRIGNMLKSSRNFKEYVQSKDEETTYRVLEDIIAGIVPFKNIEDEIFRAIIGEDEIADRASETLFIIRKKLKDKSSSIKDRVNSMVRTYSKYLQESLYTVRGDRYVLPVRSEYKEQVKGLIHDQSGTGATLFIEPMGLVDLNNEIRELRNKEKAEINRILKELTLKVAGNIDVIENNGSIIWELDFIFAKAKYANELNCICPEVNDKGIIDLIEARHPLIDQKVVVPSTIYLGREFTSLVITGPNTGGKTVTLKTVGLIELMAMSGMMIPARAGSAVSVFSNIFADIGDEQSIEQSLSTFSSHMTNIVNIINEADENTLALFDELGSGTDPTEGAALAMSILDNLRDRNTKIVATTHYSELKGYALKTVGVENGSVEFDVETLRPTYNLLIGVPGKSNAFEISRRLGLPEYIINSAKENISTESLKFEELIQNLQQKSIKAENDARKAEGLKAEAEKLKNKYEEKLYKFENVREKAIYEAQREAKELIKAAKEEADSIVKNIRELEKLGYSSEARTKIENERKKIKDSLDNMEEKLSKKDEPKGEGLTSVTQGQEVYLPSLNQNVIVVSEVDNKGEVQVQAGIMKISVKLKDLRKGKVSSENKKKAKVQRREAKLNLKAVSSSVDLRGMDSEEAIYTTDKYLDEAYLGGLGEVTVIHGKGTGVLKSSITDLLKHHPHVKSYRLGNYGEGGTGVTVVELK</sequence>
<evidence type="ECO:0000256" key="5">
    <source>
        <dbReference type="ARBA" id="ARBA00022801"/>
    </source>
</evidence>
<dbReference type="InterPro" id="IPR036187">
    <property type="entry name" value="DNA_mismatch_repair_MutS_sf"/>
</dbReference>
<evidence type="ECO:0000256" key="1">
    <source>
        <dbReference type="ARBA" id="ARBA00022722"/>
    </source>
</evidence>
<feature type="domain" description="Smr" evidence="11">
    <location>
        <begin position="713"/>
        <end position="788"/>
    </location>
</feature>
<dbReference type="GO" id="GO:0005524">
    <property type="term" value="F:ATP binding"/>
    <property type="evidence" value="ECO:0007669"/>
    <property type="project" value="UniProtKB-UniRule"/>
</dbReference>
<evidence type="ECO:0000256" key="3">
    <source>
        <dbReference type="ARBA" id="ARBA00022741"/>
    </source>
</evidence>
<dbReference type="GO" id="GO:0140664">
    <property type="term" value="F:ATP-dependent DNA damage sensor activity"/>
    <property type="evidence" value="ECO:0007669"/>
    <property type="project" value="InterPro"/>
</dbReference>
<keyword evidence="3 9" id="KW-0547">Nucleotide-binding</keyword>
<accession>A0A084J902</accession>
<dbReference type="eggNOG" id="COG1193">
    <property type="taxonomic scope" value="Bacteria"/>
</dbReference>
<comment type="function">
    <text evidence="9">Endonuclease that is involved in the suppression of homologous recombination and thus may have a key role in the control of bacterial genetic diversity.</text>
</comment>
<dbReference type="InterPro" id="IPR007696">
    <property type="entry name" value="DNA_mismatch_repair_MutS_core"/>
</dbReference>
<dbReference type="PANTHER" id="PTHR48466:SF2">
    <property type="entry name" value="OS10G0509000 PROTEIN"/>
    <property type="match status" value="1"/>
</dbReference>
<keyword evidence="8 9" id="KW-0238">DNA-binding</keyword>
<keyword evidence="13" id="KW-1185">Reference proteome</keyword>
<evidence type="ECO:0000256" key="6">
    <source>
        <dbReference type="ARBA" id="ARBA00022840"/>
    </source>
</evidence>
<dbReference type="GO" id="GO:0045910">
    <property type="term" value="P:negative regulation of DNA recombination"/>
    <property type="evidence" value="ECO:0007669"/>
    <property type="project" value="InterPro"/>
</dbReference>
<dbReference type="GO" id="GO:0004519">
    <property type="term" value="F:endonuclease activity"/>
    <property type="evidence" value="ECO:0007669"/>
    <property type="project" value="UniProtKB-UniRule"/>
</dbReference>
<dbReference type="EC" id="3.1.-.-" evidence="9"/>
<dbReference type="GO" id="GO:0072344">
    <property type="term" value="P:rescue of stalled ribosome"/>
    <property type="evidence" value="ECO:0007669"/>
    <property type="project" value="UniProtKB-UniRule"/>
</dbReference>
<dbReference type="SMART" id="SM00533">
    <property type="entry name" value="MUTSd"/>
    <property type="match status" value="1"/>
</dbReference>
<dbReference type="SMART" id="SM00534">
    <property type="entry name" value="MUTSac"/>
    <property type="match status" value="1"/>
</dbReference>
<evidence type="ECO:0000313" key="13">
    <source>
        <dbReference type="Proteomes" id="UP000028542"/>
    </source>
</evidence>
<dbReference type="SUPFAM" id="SSF52540">
    <property type="entry name" value="P-loop containing nucleoside triphosphate hydrolases"/>
    <property type="match status" value="1"/>
</dbReference>
<organism evidence="12 13">
    <name type="scientific">Clostridium sulfidigenes</name>
    <dbReference type="NCBI Taxonomy" id="318464"/>
    <lineage>
        <taxon>Bacteria</taxon>
        <taxon>Bacillati</taxon>
        <taxon>Bacillota</taxon>
        <taxon>Clostridia</taxon>
        <taxon>Eubacteriales</taxon>
        <taxon>Clostridiaceae</taxon>
        <taxon>Clostridium</taxon>
    </lineage>
</organism>
<dbReference type="InterPro" id="IPR027417">
    <property type="entry name" value="P-loop_NTPase"/>
</dbReference>
<evidence type="ECO:0000313" key="12">
    <source>
        <dbReference type="EMBL" id="KEZ85436.1"/>
    </source>
</evidence>
<dbReference type="SMART" id="SM00463">
    <property type="entry name" value="SMR"/>
    <property type="match status" value="1"/>
</dbReference>
<dbReference type="Pfam" id="PF01713">
    <property type="entry name" value="Smr"/>
    <property type="match status" value="1"/>
</dbReference>
<dbReference type="Proteomes" id="UP000028542">
    <property type="component" value="Unassembled WGS sequence"/>
</dbReference>
<feature type="coiled-coil region" evidence="10">
    <location>
        <begin position="506"/>
        <end position="627"/>
    </location>
</feature>
<dbReference type="HAMAP" id="MF_00092">
    <property type="entry name" value="MutS2"/>
    <property type="match status" value="1"/>
</dbReference>
<comment type="subunit">
    <text evidence="9">Homodimer. Binds to stalled ribosomes, contacting rRNA.</text>
</comment>